<reference evidence="1 2" key="1">
    <citation type="submission" date="2014-04" db="EMBL/GenBank/DDBJ databases">
        <title>Evolutionary Origins and Diversification of the Mycorrhizal Mutualists.</title>
        <authorList>
            <consortium name="DOE Joint Genome Institute"/>
            <consortium name="Mycorrhizal Genomics Consortium"/>
            <person name="Kohler A."/>
            <person name="Kuo A."/>
            <person name="Nagy L.G."/>
            <person name="Floudas D."/>
            <person name="Copeland A."/>
            <person name="Barry K.W."/>
            <person name="Cichocki N."/>
            <person name="Veneault-Fourrey C."/>
            <person name="LaButti K."/>
            <person name="Lindquist E.A."/>
            <person name="Lipzen A."/>
            <person name="Lundell T."/>
            <person name="Morin E."/>
            <person name="Murat C."/>
            <person name="Riley R."/>
            <person name="Ohm R."/>
            <person name="Sun H."/>
            <person name="Tunlid A."/>
            <person name="Henrissat B."/>
            <person name="Grigoriev I.V."/>
            <person name="Hibbett D.S."/>
            <person name="Martin F."/>
        </authorList>
    </citation>
    <scope>NUCLEOTIDE SEQUENCE [LARGE SCALE GENOMIC DNA]</scope>
    <source>
        <strain evidence="1 2">Koide BX008</strain>
    </source>
</reference>
<proteinExistence type="predicted"/>
<accession>A0A0C2XE46</accession>
<dbReference type="Proteomes" id="UP000054549">
    <property type="component" value="Unassembled WGS sequence"/>
</dbReference>
<evidence type="ECO:0000313" key="1">
    <source>
        <dbReference type="EMBL" id="KIL67093.1"/>
    </source>
</evidence>
<protein>
    <submittedName>
        <fullName evidence="1">Uncharacterized protein</fullName>
    </submittedName>
</protein>
<keyword evidence="2" id="KW-1185">Reference proteome</keyword>
<dbReference type="HOGENOM" id="CLU_3013678_0_0_1"/>
<gene>
    <name evidence="1" type="ORF">M378DRAFT_160071</name>
</gene>
<evidence type="ECO:0000313" key="2">
    <source>
        <dbReference type="Proteomes" id="UP000054549"/>
    </source>
</evidence>
<organism evidence="1 2">
    <name type="scientific">Amanita muscaria (strain Koide BX008)</name>
    <dbReference type="NCBI Taxonomy" id="946122"/>
    <lineage>
        <taxon>Eukaryota</taxon>
        <taxon>Fungi</taxon>
        <taxon>Dikarya</taxon>
        <taxon>Basidiomycota</taxon>
        <taxon>Agaricomycotina</taxon>
        <taxon>Agaricomycetes</taxon>
        <taxon>Agaricomycetidae</taxon>
        <taxon>Agaricales</taxon>
        <taxon>Pluteineae</taxon>
        <taxon>Amanitaceae</taxon>
        <taxon>Amanita</taxon>
    </lineage>
</organism>
<dbReference type="InParanoid" id="A0A0C2XE46"/>
<sequence length="56" mass="6348">MFPNSQLFEVMIYYSYRCLRFDGYIRCHCHQCPNAISATTAHTTATVPLAPTAYAT</sequence>
<name>A0A0C2XE46_AMAMK</name>
<dbReference type="EMBL" id="KN818233">
    <property type="protein sequence ID" value="KIL67093.1"/>
    <property type="molecule type" value="Genomic_DNA"/>
</dbReference>
<dbReference type="AlphaFoldDB" id="A0A0C2XE46"/>